<keyword evidence="1" id="KW-1133">Transmembrane helix</keyword>
<dbReference type="AlphaFoldDB" id="W4J103"/>
<evidence type="ECO:0000313" key="2">
    <source>
        <dbReference type="EMBL" id="ETW55317.1"/>
    </source>
</evidence>
<keyword evidence="1" id="KW-0812">Transmembrane</keyword>
<sequence length="263" mass="29908">MNFGSPTMWKNGVLLPTYPTFVVPKIPPFSTFFIGGGIALWANFPSKFLPIFSLNHNNYFNQKLILLHLGAAYSYNYNFLVTQILAFIFDQKTPFSPSTFLAQLTCKNMNFGSPTMWKNGVLLPTYPTFVVLKIPPFSTIFIGGGIALWANFSSKFWSIFSTNCHDYFNQKLILLHLGASYSYYYDFFVIPILAFIFDQNTTSFKGEKKLEIRVLDPFSTTSSKYGTPISSVPSYSPSSAIHTKWYYMSSTSQTFCVHFNFPS</sequence>
<feature type="transmembrane region" description="Helical" evidence="1">
    <location>
        <begin position="26"/>
        <end position="44"/>
    </location>
</feature>
<reference evidence="2 3" key="2">
    <citation type="submission" date="2013-02" db="EMBL/GenBank/DDBJ databases">
        <title>The Genome Sequence of Plasmodium falciparum Palo Alto/Uganda.</title>
        <authorList>
            <consortium name="The Broad Institute Genome Sequencing Platform"/>
            <consortium name="The Broad Institute Genome Sequencing Center for Infectious Disease"/>
            <person name="Neafsey D."/>
            <person name="Cheeseman I."/>
            <person name="Volkman S."/>
            <person name="Adams J."/>
            <person name="Walker B."/>
            <person name="Young S.K."/>
            <person name="Zeng Q."/>
            <person name="Gargeya S."/>
            <person name="Fitzgerald M."/>
            <person name="Haas B."/>
            <person name="Abouelleil A."/>
            <person name="Alvarado L."/>
            <person name="Arachchi H.M."/>
            <person name="Berlin A.M."/>
            <person name="Chapman S.B."/>
            <person name="Dewar J."/>
            <person name="Goldberg J."/>
            <person name="Griggs A."/>
            <person name="Gujja S."/>
            <person name="Hansen M."/>
            <person name="Howarth C."/>
            <person name="Imamovic A."/>
            <person name="Larimer J."/>
            <person name="McCowan C."/>
            <person name="Murphy C."/>
            <person name="Neiman D."/>
            <person name="Pearson M."/>
            <person name="Priest M."/>
            <person name="Roberts A."/>
            <person name="Saif S."/>
            <person name="Shea T."/>
            <person name="Sisk P."/>
            <person name="Sykes S."/>
            <person name="Wortman J."/>
            <person name="Nusbaum C."/>
            <person name="Birren B."/>
        </authorList>
    </citation>
    <scope>NUCLEOTIDE SEQUENCE [LARGE SCALE GENOMIC DNA]</scope>
    <source>
        <strain evidence="2 3">Palo Alto/Uganda</strain>
    </source>
</reference>
<protein>
    <submittedName>
        <fullName evidence="2">Uncharacterized protein</fullName>
    </submittedName>
</protein>
<organism evidence="2 3">
    <name type="scientific">Plasmodium falciparum (isolate Palo Alto / Uganda)</name>
    <dbReference type="NCBI Taxonomy" id="57270"/>
    <lineage>
        <taxon>Eukaryota</taxon>
        <taxon>Sar</taxon>
        <taxon>Alveolata</taxon>
        <taxon>Apicomplexa</taxon>
        <taxon>Aconoidasida</taxon>
        <taxon>Haemosporida</taxon>
        <taxon>Plasmodiidae</taxon>
        <taxon>Plasmodium</taxon>
        <taxon>Plasmodium (Laverania)</taxon>
    </lineage>
</organism>
<name>W4J103_PLAFP</name>
<keyword evidence="1" id="KW-0472">Membrane</keyword>
<evidence type="ECO:0000256" key="1">
    <source>
        <dbReference type="SAM" id="Phobius"/>
    </source>
</evidence>
<proteinExistence type="predicted"/>
<dbReference type="Proteomes" id="UP000019103">
    <property type="component" value="Unassembled WGS sequence"/>
</dbReference>
<reference evidence="2 3" key="1">
    <citation type="submission" date="2013-02" db="EMBL/GenBank/DDBJ databases">
        <title>The Genome Annotation of Plasmodium falciparum Palo Alto/Uganda.</title>
        <authorList>
            <consortium name="The Broad Institute Genome Sequencing Platform"/>
            <consortium name="The Broad Institute Genome Sequencing Center for Infectious Disease"/>
            <person name="Neafsey D."/>
            <person name="Hoffman S."/>
            <person name="Volkman S."/>
            <person name="Rosenthal P."/>
            <person name="Walker B."/>
            <person name="Young S.K."/>
            <person name="Zeng Q."/>
            <person name="Gargeya S."/>
            <person name="Fitzgerald M."/>
            <person name="Haas B."/>
            <person name="Abouelleil A."/>
            <person name="Allen A.W."/>
            <person name="Alvarado L."/>
            <person name="Arachchi H.M."/>
            <person name="Berlin A.M."/>
            <person name="Chapman S.B."/>
            <person name="Gainer-Dewar J."/>
            <person name="Goldberg J."/>
            <person name="Griggs A."/>
            <person name="Gujja S."/>
            <person name="Hansen M."/>
            <person name="Howarth C."/>
            <person name="Imamovic A."/>
            <person name="Ireland A."/>
            <person name="Larimer J."/>
            <person name="McCowan C."/>
            <person name="Murphy C."/>
            <person name="Pearson M."/>
            <person name="Poon T.W."/>
            <person name="Priest M."/>
            <person name="Roberts A."/>
            <person name="Saif S."/>
            <person name="Shea T."/>
            <person name="Sisk P."/>
            <person name="Sykes S."/>
            <person name="Wortman J."/>
            <person name="Nusbaum C."/>
            <person name="Birren B."/>
        </authorList>
    </citation>
    <scope>NUCLEOTIDE SEQUENCE [LARGE SCALE GENOMIC DNA]</scope>
    <source>
        <strain evidence="2 3">Palo Alto/Uganda</strain>
    </source>
</reference>
<feature type="transmembrane region" description="Helical" evidence="1">
    <location>
        <begin position="173"/>
        <end position="197"/>
    </location>
</feature>
<evidence type="ECO:0000313" key="3">
    <source>
        <dbReference type="Proteomes" id="UP000019103"/>
    </source>
</evidence>
<gene>
    <name evidence="2" type="ORF">PFUGPA_02706</name>
</gene>
<feature type="transmembrane region" description="Helical" evidence="1">
    <location>
        <begin position="65"/>
        <end position="89"/>
    </location>
</feature>
<feature type="transmembrane region" description="Helical" evidence="1">
    <location>
        <begin position="134"/>
        <end position="152"/>
    </location>
</feature>
<dbReference type="EMBL" id="KI927368">
    <property type="protein sequence ID" value="ETW55317.1"/>
    <property type="molecule type" value="Genomic_DNA"/>
</dbReference>
<accession>W4J103</accession>